<dbReference type="SUPFAM" id="SSF57845">
    <property type="entry name" value="B-box zinc-binding domain"/>
    <property type="match status" value="1"/>
</dbReference>
<dbReference type="CDD" id="cd19817">
    <property type="entry name" value="Bbox1_ANCHR-like"/>
    <property type="match status" value="1"/>
</dbReference>
<evidence type="ECO:0000313" key="3">
    <source>
        <dbReference type="Proteomes" id="UP000827284"/>
    </source>
</evidence>
<keyword evidence="3" id="KW-1185">Reference proteome</keyword>
<dbReference type="InterPro" id="IPR044553">
    <property type="entry name" value="Bbox1_ANCHR"/>
</dbReference>
<dbReference type="Pfam" id="PF22586">
    <property type="entry name" value="ANCHR-like_BBOX"/>
    <property type="match status" value="1"/>
</dbReference>
<proteinExistence type="predicted"/>
<feature type="compositionally biased region" description="Low complexity" evidence="1">
    <location>
        <begin position="474"/>
        <end position="494"/>
    </location>
</feature>
<dbReference type="Proteomes" id="UP000827284">
    <property type="component" value="Unassembled WGS sequence"/>
</dbReference>
<dbReference type="EMBL" id="BQFW01000001">
    <property type="protein sequence ID" value="GJJ67927.1"/>
    <property type="molecule type" value="Genomic_DNA"/>
</dbReference>
<feature type="region of interest" description="Disordered" evidence="1">
    <location>
        <begin position="357"/>
        <end position="412"/>
    </location>
</feature>
<reference evidence="2" key="1">
    <citation type="submission" date="2021-11" db="EMBL/GenBank/DDBJ databases">
        <authorList>
            <person name="Herlambang A."/>
            <person name="Guo Y."/>
            <person name="Takashima Y."/>
            <person name="Nishizawa T."/>
        </authorList>
    </citation>
    <scope>NUCLEOTIDE SEQUENCE</scope>
    <source>
        <strain evidence="2">E1425</strain>
    </source>
</reference>
<accession>A0A9P3LRQ0</accession>
<dbReference type="PANTHER" id="PTHR37332">
    <property type="entry name" value="EXPRESSED PROTEIN"/>
    <property type="match status" value="1"/>
</dbReference>
<dbReference type="OrthoDB" id="14339at2759"/>
<feature type="region of interest" description="Disordered" evidence="1">
    <location>
        <begin position="468"/>
        <end position="521"/>
    </location>
</feature>
<dbReference type="AlphaFoldDB" id="A0A9P3LRQ0"/>
<dbReference type="PANTHER" id="PTHR37332:SF1">
    <property type="entry name" value="ELMO DOMAIN-CONTAINING PROTEIN"/>
    <property type="match status" value="1"/>
</dbReference>
<evidence type="ECO:0000313" key="2">
    <source>
        <dbReference type="EMBL" id="GJJ67927.1"/>
    </source>
</evidence>
<gene>
    <name evidence="2" type="ORF">EMPS_00273</name>
</gene>
<name>A0A9P3LRQ0_9FUNG</name>
<feature type="compositionally biased region" description="Low complexity" evidence="1">
    <location>
        <begin position="511"/>
        <end position="521"/>
    </location>
</feature>
<evidence type="ECO:0000256" key="1">
    <source>
        <dbReference type="SAM" id="MobiDB-lite"/>
    </source>
</evidence>
<feature type="compositionally biased region" description="Polar residues" evidence="1">
    <location>
        <begin position="552"/>
        <end position="570"/>
    </location>
</feature>
<reference evidence="2" key="2">
    <citation type="journal article" date="2022" name="Microbiol. Resour. Announc.">
        <title>Whole-Genome Sequence of Entomortierella parvispora E1425, a Mucoromycotan Fungus Associated with Burkholderiaceae-Related Endosymbiotic Bacteria.</title>
        <authorList>
            <person name="Herlambang A."/>
            <person name="Guo Y."/>
            <person name="Takashima Y."/>
            <person name="Narisawa K."/>
            <person name="Ohta H."/>
            <person name="Nishizawa T."/>
        </authorList>
    </citation>
    <scope>NUCLEOTIDE SEQUENCE</scope>
    <source>
        <strain evidence="2">E1425</strain>
    </source>
</reference>
<feature type="region of interest" description="Disordered" evidence="1">
    <location>
        <begin position="534"/>
        <end position="570"/>
    </location>
</feature>
<comment type="caution">
    <text evidence="2">The sequence shown here is derived from an EMBL/GenBank/DDBJ whole genome shotgun (WGS) entry which is preliminary data.</text>
</comment>
<sequence>MASNRDSALELEQRLAKLKEIGIAATPSSDHDLALHFSRVFGHSPAATHLSPPLESLGEQTLDSGKVSQSIGTLYFVPEDSKQDEIEKILADSEDLLIDEEDHDLSFLDTANTGLTHEQTRELKDAFNMEDSISARKTGQQELDHVAKELETTLSKFLQSHQSPRFTEYTDKSGATPRLESGIDSAFGDQLDRLTGIPLVSGTSADFGDHDEASNLITRIRESAALEAKYGTKEDEEVKSLSSRHDELKKGIQGLSSVREVQAAKMKTQTSLGPVPTVIDLSELRTGSGDIDENPDSWCCICNEDATWTCPGCDNDHFCQDCYRESHLGITLHSHTLDYHSTMVALTGELAETDSLYCNPTEDGGSTKGSARSVKSVQSSTSSVKSGSNVSTKTKSTSRSKSSTTSSIPKTAAWKAAVDPLGMSSKAVGPGFMPMFSTSLYSPGFQVASSNGGGPKAFQSKQLRFVEKKKATDGTKSSAASTKSGKSGLSTKSGQSAKSTKTMNSEKSTKSADSSSTSSSTKSSFFSALKETLQGPTQLEQDDNAVEAGGDTKSTVNASESMSPAGTDQATVESAFPLAPTSVPVARAAVASSARPIAKELVPPISTESITGARKPSWTPPPSIVPSSRDPKSLTSSAKELFRKRIVTWEYLSRVFNGHLAYYNTIVLSEADLRKHFSPEVVLRRTLPLFLLGNSIAQLLDIPHIPDFMKAFSVVLGEFEHFVASSGSRSKMNFFGRRVSDGRSFEESGEYTYLEVKSVPFDMDYTIVFTTLCEVIAEAYSKFDTQDPSTSLTVVDHDHFHKIENRLKKLSQGAFKDLDSLSREVMQEELNLIDPIGSISGDWDQQALALGF</sequence>
<feature type="compositionally biased region" description="Low complexity" evidence="1">
    <location>
        <begin position="373"/>
        <end position="407"/>
    </location>
</feature>
<feature type="region of interest" description="Disordered" evidence="1">
    <location>
        <begin position="608"/>
        <end position="633"/>
    </location>
</feature>
<protein>
    <submittedName>
        <fullName evidence="2">Uncharacterized protein</fullName>
    </submittedName>
</protein>
<organism evidence="2 3">
    <name type="scientific">Entomortierella parvispora</name>
    <dbReference type="NCBI Taxonomy" id="205924"/>
    <lineage>
        <taxon>Eukaryota</taxon>
        <taxon>Fungi</taxon>
        <taxon>Fungi incertae sedis</taxon>
        <taxon>Mucoromycota</taxon>
        <taxon>Mortierellomycotina</taxon>
        <taxon>Mortierellomycetes</taxon>
        <taxon>Mortierellales</taxon>
        <taxon>Mortierellaceae</taxon>
        <taxon>Entomortierella</taxon>
    </lineage>
</organism>